<feature type="region of interest" description="Disordered" evidence="1">
    <location>
        <begin position="134"/>
        <end position="161"/>
    </location>
</feature>
<accession>A0ABR4HLV5</accession>
<evidence type="ECO:0000313" key="2">
    <source>
        <dbReference type="EMBL" id="KAL2816451.1"/>
    </source>
</evidence>
<evidence type="ECO:0000313" key="3">
    <source>
        <dbReference type="Proteomes" id="UP001610334"/>
    </source>
</evidence>
<gene>
    <name evidence="2" type="ORF">BJX63DRAFT_136892</name>
</gene>
<organism evidence="2 3">
    <name type="scientific">Aspergillus granulosus</name>
    <dbReference type="NCBI Taxonomy" id="176169"/>
    <lineage>
        <taxon>Eukaryota</taxon>
        <taxon>Fungi</taxon>
        <taxon>Dikarya</taxon>
        <taxon>Ascomycota</taxon>
        <taxon>Pezizomycotina</taxon>
        <taxon>Eurotiomycetes</taxon>
        <taxon>Eurotiomycetidae</taxon>
        <taxon>Eurotiales</taxon>
        <taxon>Aspergillaceae</taxon>
        <taxon>Aspergillus</taxon>
        <taxon>Aspergillus subgen. Nidulantes</taxon>
    </lineage>
</organism>
<dbReference type="Proteomes" id="UP001610334">
    <property type="component" value="Unassembled WGS sequence"/>
</dbReference>
<evidence type="ECO:0000256" key="1">
    <source>
        <dbReference type="SAM" id="MobiDB-lite"/>
    </source>
</evidence>
<sequence>MIFSATTTGQAMFNPCSCSQAPNAPEGSIRHITNWWSLAVQRTEAASSEGRTTAPRHSSTMRPFLKEWNNAMQLPVKPCLLDEHLQRDHLNCLASIAPCVARETLAAPCTASCRQETLSANRLLRGHQLSAELAAPAASGKTEGEKKNHKKLERPSLVVLR</sequence>
<name>A0ABR4HLV5_9EURO</name>
<proteinExistence type="predicted"/>
<protein>
    <submittedName>
        <fullName evidence="2">Uncharacterized protein</fullName>
    </submittedName>
</protein>
<reference evidence="2 3" key="1">
    <citation type="submission" date="2024-07" db="EMBL/GenBank/DDBJ databases">
        <title>Section-level genome sequencing and comparative genomics of Aspergillus sections Usti and Cavernicolus.</title>
        <authorList>
            <consortium name="Lawrence Berkeley National Laboratory"/>
            <person name="Nybo J.L."/>
            <person name="Vesth T.C."/>
            <person name="Theobald S."/>
            <person name="Frisvad J.C."/>
            <person name="Larsen T.O."/>
            <person name="Kjaerboelling I."/>
            <person name="Rothschild-Mancinelli K."/>
            <person name="Lyhne E.K."/>
            <person name="Kogle M.E."/>
            <person name="Barry K."/>
            <person name="Clum A."/>
            <person name="Na H."/>
            <person name="Ledsgaard L."/>
            <person name="Lin J."/>
            <person name="Lipzen A."/>
            <person name="Kuo A."/>
            <person name="Riley R."/>
            <person name="Mondo S."/>
            <person name="Labutti K."/>
            <person name="Haridas S."/>
            <person name="Pangalinan J."/>
            <person name="Salamov A.A."/>
            <person name="Simmons B.A."/>
            <person name="Magnuson J.K."/>
            <person name="Chen J."/>
            <person name="Drula E."/>
            <person name="Henrissat B."/>
            <person name="Wiebenga A."/>
            <person name="Lubbers R.J."/>
            <person name="Gomes A.C."/>
            <person name="Makela M.R."/>
            <person name="Stajich J."/>
            <person name="Grigoriev I.V."/>
            <person name="Mortensen U.H."/>
            <person name="De Vries R.P."/>
            <person name="Baker S.E."/>
            <person name="Andersen M.R."/>
        </authorList>
    </citation>
    <scope>NUCLEOTIDE SEQUENCE [LARGE SCALE GENOMIC DNA]</scope>
    <source>
        <strain evidence="2 3">CBS 588.65</strain>
    </source>
</reference>
<comment type="caution">
    <text evidence="2">The sequence shown here is derived from an EMBL/GenBank/DDBJ whole genome shotgun (WGS) entry which is preliminary data.</text>
</comment>
<keyword evidence="3" id="KW-1185">Reference proteome</keyword>
<dbReference type="EMBL" id="JBFXLT010000022">
    <property type="protein sequence ID" value="KAL2816451.1"/>
    <property type="molecule type" value="Genomic_DNA"/>
</dbReference>